<evidence type="ECO:0000313" key="2">
    <source>
        <dbReference type="Proteomes" id="UP000034410"/>
    </source>
</evidence>
<evidence type="ECO:0000313" key="1">
    <source>
        <dbReference type="EMBL" id="AKH21698.1"/>
    </source>
</evidence>
<name>A0A0F7K434_9GAMM</name>
<dbReference type="KEGG" id="seds:AAY24_16605"/>
<sequence>MAETTMLTLIEGITSGDIVPYLGPGALEGVTHLDTGEPIPADSDSLILAMNNGNPMAPRLMYEFPRAAMDIELKRGRSAVNRFLDTLYGDTRWSPSPLHKWLADIHTPYVIDINRDSQLQQHYADRPHTLIRGISRVAGTDYRFRIHHYDGTTYSAGEIPQEAVDPSLPILFKPMGSPLPDATYIASDADYVDYITELMGGFAIPGFVKQYRRGKQYLFIGLRMTRDTERMVLSDMIYDAAQPAGWALIAEPNDKERRFCKRMNIHIIEAEVGELMAAAGMSAQHCATLPLRNEQRI</sequence>
<dbReference type="PATRIC" id="fig|1543721.4.peg.3433"/>
<accession>A0A0F7K434</accession>
<reference evidence="1 2" key="1">
    <citation type="journal article" date="2015" name="Genome Announc.">
        <title>Complete Genome Sequence of Sedimenticola thiotaurini Strain SIP-G1, a Polyphosphate- and Polyhydroxyalkanoate-Accumulating Sulfur-Oxidizing Gammaproteobacterium Isolated from Salt Marsh Sediments.</title>
        <authorList>
            <person name="Flood B.E."/>
            <person name="Jones D.S."/>
            <person name="Bailey J.V."/>
        </authorList>
    </citation>
    <scope>NUCLEOTIDE SEQUENCE [LARGE SCALE GENOMIC DNA]</scope>
    <source>
        <strain evidence="1 2">SIP-G1</strain>
    </source>
</reference>
<gene>
    <name evidence="1" type="ORF">AAY24_16605</name>
</gene>
<dbReference type="Proteomes" id="UP000034410">
    <property type="component" value="Chromosome"/>
</dbReference>
<protein>
    <submittedName>
        <fullName evidence="1">Uncharacterized protein</fullName>
    </submittedName>
</protein>
<dbReference type="AlphaFoldDB" id="A0A0F7K434"/>
<dbReference type="RefSeq" id="WP_046860619.1">
    <property type="nucleotide sequence ID" value="NZ_CP011412.1"/>
</dbReference>
<keyword evidence="2" id="KW-1185">Reference proteome</keyword>
<proteinExistence type="predicted"/>
<organism evidence="1 2">
    <name type="scientific">Sedimenticola thiotaurini</name>
    <dbReference type="NCBI Taxonomy" id="1543721"/>
    <lineage>
        <taxon>Bacteria</taxon>
        <taxon>Pseudomonadati</taxon>
        <taxon>Pseudomonadota</taxon>
        <taxon>Gammaproteobacteria</taxon>
        <taxon>Chromatiales</taxon>
        <taxon>Sedimenticolaceae</taxon>
        <taxon>Sedimenticola</taxon>
    </lineage>
</organism>
<dbReference type="Pfam" id="PF13289">
    <property type="entry name" value="SIR2_2"/>
    <property type="match status" value="1"/>
</dbReference>
<dbReference type="EMBL" id="CP011412">
    <property type="protein sequence ID" value="AKH21698.1"/>
    <property type="molecule type" value="Genomic_DNA"/>
</dbReference>
<dbReference type="OrthoDB" id="9802053at2"/>